<evidence type="ECO:0000256" key="1">
    <source>
        <dbReference type="ARBA" id="ARBA00004606"/>
    </source>
</evidence>
<feature type="domain" description="Fringe-like glycosyltransferase" evidence="9">
    <location>
        <begin position="274"/>
        <end position="436"/>
    </location>
</feature>
<dbReference type="Proteomes" id="UP001301958">
    <property type="component" value="Unassembled WGS sequence"/>
</dbReference>
<protein>
    <recommendedName>
        <fullName evidence="9">Fringe-like glycosyltransferase domain-containing protein</fullName>
    </recommendedName>
</protein>
<accession>A0AAN7BLW2</accession>
<dbReference type="Gene3D" id="3.90.550.50">
    <property type="match status" value="1"/>
</dbReference>
<organism evidence="10 11">
    <name type="scientific">Podospora fimiseda</name>
    <dbReference type="NCBI Taxonomy" id="252190"/>
    <lineage>
        <taxon>Eukaryota</taxon>
        <taxon>Fungi</taxon>
        <taxon>Dikarya</taxon>
        <taxon>Ascomycota</taxon>
        <taxon>Pezizomycotina</taxon>
        <taxon>Sordariomycetes</taxon>
        <taxon>Sordariomycetidae</taxon>
        <taxon>Sordariales</taxon>
        <taxon>Podosporaceae</taxon>
        <taxon>Podospora</taxon>
    </lineage>
</organism>
<evidence type="ECO:0000313" key="11">
    <source>
        <dbReference type="Proteomes" id="UP001301958"/>
    </source>
</evidence>
<gene>
    <name evidence="10" type="ORF">QBC38DRAFT_481895</name>
</gene>
<evidence type="ECO:0000256" key="5">
    <source>
        <dbReference type="ARBA" id="ARBA00022968"/>
    </source>
</evidence>
<dbReference type="GO" id="GO:0012505">
    <property type="term" value="C:endomembrane system"/>
    <property type="evidence" value="ECO:0007669"/>
    <property type="project" value="UniProtKB-SubCell"/>
</dbReference>
<dbReference type="PANTHER" id="PTHR10811">
    <property type="entry name" value="FRINGE-RELATED"/>
    <property type="match status" value="1"/>
</dbReference>
<evidence type="ECO:0000256" key="3">
    <source>
        <dbReference type="ARBA" id="ARBA00022679"/>
    </source>
</evidence>
<sequence length="609" mass="68860">MPFEFSPPFLKGLSRLPPKNKVSHLTADTTIKATKMGAPIPAPHRCFNMRNPIARALILTVAILTISTLLIHSDTEIRNVLVKTATTAKDVISQRPMGNYQNGQWGQMLNAPIEQVGGSKTKSSAAPTPSPTFSNGSSSFAMSCDYEMSKLRKWREKYNLQKTFEYTKRYVQISRQPIRRKSITNLQQQLLVDDAIKVVDVTKHYKPETCPEPLVAPVSQSPFPTSVNASDFMFGVSTTYQRFTDTQTSPVNEWTYWLTDGRGHSNGGKLILMLLDASDDEIQDAGEQLRNAGIDVDVYRSDKSLIMAVRYLTLVPTMYNHPERLNKKWLVTCDDDTFFPSFHALADRFAEYDADFPMYIGTFSEDVNNIQRHGSQAFGGAGVFLSVPMAEIVSDKYADCKSDQKVKESNSGWGPQGDILLRKCIYDNSDVKLTLLNDLWQLDLYGDPSGFYESGIKPLSLHHYRGGGWHIAHPWHYTKVAYLCGEDCTLQRFRTQDDFIISNGFSVAYYPQGIDFDLGQFEATFHPAPEDHGWNMDFTLGPQRSSLHKTGKKLSWDLQEANLSQEDGSLSQVYVRKHDDWRWKNPDGTPMAVRDGVIELVWLPEKREV</sequence>
<keyword evidence="2" id="KW-0328">Glycosyltransferase</keyword>
<dbReference type="EMBL" id="MU865358">
    <property type="protein sequence ID" value="KAK4225825.1"/>
    <property type="molecule type" value="Genomic_DNA"/>
</dbReference>
<comment type="caution">
    <text evidence="10">The sequence shown here is derived from an EMBL/GenBank/DDBJ whole genome shotgun (WGS) entry which is preliminary data.</text>
</comment>
<reference evidence="10" key="2">
    <citation type="submission" date="2023-05" db="EMBL/GenBank/DDBJ databases">
        <authorList>
            <consortium name="Lawrence Berkeley National Laboratory"/>
            <person name="Steindorff A."/>
            <person name="Hensen N."/>
            <person name="Bonometti L."/>
            <person name="Westerberg I."/>
            <person name="Brannstrom I.O."/>
            <person name="Guillou S."/>
            <person name="Cros-Aarteil S."/>
            <person name="Calhoun S."/>
            <person name="Haridas S."/>
            <person name="Kuo A."/>
            <person name="Mondo S."/>
            <person name="Pangilinan J."/>
            <person name="Riley R."/>
            <person name="Labutti K."/>
            <person name="Andreopoulos B."/>
            <person name="Lipzen A."/>
            <person name="Chen C."/>
            <person name="Yanf M."/>
            <person name="Daum C."/>
            <person name="Ng V."/>
            <person name="Clum A."/>
            <person name="Ohm R."/>
            <person name="Martin F."/>
            <person name="Silar P."/>
            <person name="Natvig D."/>
            <person name="Lalanne C."/>
            <person name="Gautier V."/>
            <person name="Ament-Velasquez S.L."/>
            <person name="Kruys A."/>
            <person name="Hutchinson M.I."/>
            <person name="Powell A.J."/>
            <person name="Barry K."/>
            <person name="Miller A.N."/>
            <person name="Grigoriev I.V."/>
            <person name="Debuchy R."/>
            <person name="Gladieux P."/>
            <person name="Thoren M.H."/>
            <person name="Johannesson H."/>
        </authorList>
    </citation>
    <scope>NUCLEOTIDE SEQUENCE</scope>
    <source>
        <strain evidence="10">CBS 990.96</strain>
    </source>
</reference>
<reference evidence="10" key="1">
    <citation type="journal article" date="2023" name="Mol. Phylogenet. Evol.">
        <title>Genome-scale phylogeny and comparative genomics of the fungal order Sordariales.</title>
        <authorList>
            <person name="Hensen N."/>
            <person name="Bonometti L."/>
            <person name="Westerberg I."/>
            <person name="Brannstrom I.O."/>
            <person name="Guillou S."/>
            <person name="Cros-Aarteil S."/>
            <person name="Calhoun S."/>
            <person name="Haridas S."/>
            <person name="Kuo A."/>
            <person name="Mondo S."/>
            <person name="Pangilinan J."/>
            <person name="Riley R."/>
            <person name="LaButti K."/>
            <person name="Andreopoulos B."/>
            <person name="Lipzen A."/>
            <person name="Chen C."/>
            <person name="Yan M."/>
            <person name="Daum C."/>
            <person name="Ng V."/>
            <person name="Clum A."/>
            <person name="Steindorff A."/>
            <person name="Ohm R.A."/>
            <person name="Martin F."/>
            <person name="Silar P."/>
            <person name="Natvig D.O."/>
            <person name="Lalanne C."/>
            <person name="Gautier V."/>
            <person name="Ament-Velasquez S.L."/>
            <person name="Kruys A."/>
            <person name="Hutchinson M.I."/>
            <person name="Powell A.J."/>
            <person name="Barry K."/>
            <person name="Miller A.N."/>
            <person name="Grigoriev I.V."/>
            <person name="Debuchy R."/>
            <person name="Gladieux P."/>
            <person name="Hiltunen Thoren M."/>
            <person name="Johannesson H."/>
        </authorList>
    </citation>
    <scope>NUCLEOTIDE SEQUENCE</scope>
    <source>
        <strain evidence="10">CBS 990.96</strain>
    </source>
</reference>
<evidence type="ECO:0000256" key="4">
    <source>
        <dbReference type="ARBA" id="ARBA00022692"/>
    </source>
</evidence>
<dbReference type="Pfam" id="PF02434">
    <property type="entry name" value="Fringe"/>
    <property type="match status" value="1"/>
</dbReference>
<evidence type="ECO:0000259" key="9">
    <source>
        <dbReference type="Pfam" id="PF02434"/>
    </source>
</evidence>
<evidence type="ECO:0000256" key="6">
    <source>
        <dbReference type="ARBA" id="ARBA00022989"/>
    </source>
</evidence>
<evidence type="ECO:0000313" key="10">
    <source>
        <dbReference type="EMBL" id="KAK4225825.1"/>
    </source>
</evidence>
<evidence type="ECO:0000256" key="2">
    <source>
        <dbReference type="ARBA" id="ARBA00022676"/>
    </source>
</evidence>
<dbReference type="GO" id="GO:0016020">
    <property type="term" value="C:membrane"/>
    <property type="evidence" value="ECO:0007669"/>
    <property type="project" value="UniProtKB-SubCell"/>
</dbReference>
<dbReference type="AlphaFoldDB" id="A0AAN7BLW2"/>
<keyword evidence="4" id="KW-0812">Transmembrane</keyword>
<keyword evidence="5" id="KW-0735">Signal-anchor</keyword>
<keyword evidence="6" id="KW-1133">Transmembrane helix</keyword>
<keyword evidence="7" id="KW-0472">Membrane</keyword>
<name>A0AAN7BLW2_9PEZI</name>
<keyword evidence="3" id="KW-0808">Transferase</keyword>
<evidence type="ECO:0000256" key="8">
    <source>
        <dbReference type="ARBA" id="ARBA00037847"/>
    </source>
</evidence>
<keyword evidence="11" id="KW-1185">Reference proteome</keyword>
<dbReference type="GO" id="GO:0016757">
    <property type="term" value="F:glycosyltransferase activity"/>
    <property type="evidence" value="ECO:0007669"/>
    <property type="project" value="UniProtKB-KW"/>
</dbReference>
<dbReference type="InterPro" id="IPR003378">
    <property type="entry name" value="Fringe-like_glycosylTrfase"/>
</dbReference>
<evidence type="ECO:0000256" key="7">
    <source>
        <dbReference type="ARBA" id="ARBA00023136"/>
    </source>
</evidence>
<comment type="subcellular location">
    <subcellularLocation>
        <location evidence="8">Endomembrane system</location>
        <topology evidence="8">Single-pass membrane protein</topology>
    </subcellularLocation>
    <subcellularLocation>
        <location evidence="1">Membrane</location>
        <topology evidence="1">Single-pass type II membrane protein</topology>
    </subcellularLocation>
</comment>
<dbReference type="FunFam" id="3.90.550.50:FF:000036">
    <property type="entry name" value="Putative glycosyltransferase family 31 protein"/>
    <property type="match status" value="1"/>
</dbReference>
<proteinExistence type="predicted"/>